<dbReference type="InterPro" id="IPR015422">
    <property type="entry name" value="PyrdxlP-dep_Trfase_small"/>
</dbReference>
<evidence type="ECO:0000256" key="1">
    <source>
        <dbReference type="ARBA" id="ARBA00001933"/>
    </source>
</evidence>
<gene>
    <name evidence="4" type="ORF">Air01nite_43540</name>
</gene>
<keyword evidence="4" id="KW-0032">Aminotransferase</keyword>
<dbReference type="InterPro" id="IPR005814">
    <property type="entry name" value="Aminotrans_3"/>
</dbReference>
<keyword evidence="4" id="KW-0808">Transferase</keyword>
<dbReference type="GO" id="GO:0008483">
    <property type="term" value="F:transaminase activity"/>
    <property type="evidence" value="ECO:0007669"/>
    <property type="project" value="UniProtKB-KW"/>
</dbReference>
<accession>A0ABQ4C691</accession>
<evidence type="ECO:0000313" key="5">
    <source>
        <dbReference type="Proteomes" id="UP000624325"/>
    </source>
</evidence>
<organism evidence="4 5">
    <name type="scientific">Asanoa iriomotensis</name>
    <dbReference type="NCBI Taxonomy" id="234613"/>
    <lineage>
        <taxon>Bacteria</taxon>
        <taxon>Bacillati</taxon>
        <taxon>Actinomycetota</taxon>
        <taxon>Actinomycetes</taxon>
        <taxon>Micromonosporales</taxon>
        <taxon>Micromonosporaceae</taxon>
        <taxon>Asanoa</taxon>
    </lineage>
</organism>
<dbReference type="NCBIfam" id="NF005453">
    <property type="entry name" value="PRK07046.1"/>
    <property type="match status" value="1"/>
</dbReference>
<keyword evidence="2 3" id="KW-0663">Pyridoxal phosphate</keyword>
<dbReference type="Gene3D" id="3.40.640.10">
    <property type="entry name" value="Type I PLP-dependent aspartate aminotransferase-like (Major domain)"/>
    <property type="match status" value="1"/>
</dbReference>
<dbReference type="InterPro" id="IPR015421">
    <property type="entry name" value="PyrdxlP-dep_Trfase_major"/>
</dbReference>
<dbReference type="SUPFAM" id="SSF53383">
    <property type="entry name" value="PLP-dependent transferases"/>
    <property type="match status" value="1"/>
</dbReference>
<comment type="similarity">
    <text evidence="3">Belongs to the class-III pyridoxal-phosphate-dependent aminotransferase family.</text>
</comment>
<dbReference type="InterPro" id="IPR015424">
    <property type="entry name" value="PyrdxlP-dep_Trfase"/>
</dbReference>
<proteinExistence type="inferred from homology"/>
<dbReference type="Proteomes" id="UP000624325">
    <property type="component" value="Unassembled WGS sequence"/>
</dbReference>
<keyword evidence="5" id="KW-1185">Reference proteome</keyword>
<dbReference type="Pfam" id="PF00202">
    <property type="entry name" value="Aminotran_3"/>
    <property type="match status" value="1"/>
</dbReference>
<sequence>MQDPVDDVGRHGTVGLVAADHPALTDNILKLHRHKVPPRWYGAAMIDRERLSDLLARERAAFVATHPRSADAYAAAGSLFGRVPMTWMNKTAGGFPVYAAGARGARVTDVDGHGYVDFCLGDTAAMAGHSPAPVVEAVTARLAAGGGLATMLPTEDAAWVGAELARRFGVPRWSFALTATDANRWAIRLLRAVTGRPRILVNSYCYHGSVDESLIVVGPDGDSVSRPGNVGAPCDVTTTSRVAEYNDLAGLERELAHGDVAAVLMEPALTNIGIVLPSPGYLAGVRELTRRYGSYLVNDETHTFSAGPGGATAAWGLEPDVVTIGKAIGGGVPIGAYGLSAPLADLLSGRDDLDLVDMGGVGGTLAGNPLSVTAARATLEHVLTAPAFDGMTSVATAFANGVQEVIDRFGLPWSVAQLGARVEYRFCDPAPTSGGASAAAADGELEDFLHAYLLNRGVLLTPFHNMALMCPETTLADVATHHELFAAAVTELVG</sequence>
<evidence type="ECO:0000256" key="2">
    <source>
        <dbReference type="ARBA" id="ARBA00022898"/>
    </source>
</evidence>
<protein>
    <submittedName>
        <fullName evidence="4">Aminotransferase</fullName>
    </submittedName>
</protein>
<dbReference type="PANTHER" id="PTHR43713:SF3">
    <property type="entry name" value="GLUTAMATE-1-SEMIALDEHYDE 2,1-AMINOMUTASE 1, CHLOROPLASTIC-RELATED"/>
    <property type="match status" value="1"/>
</dbReference>
<comment type="cofactor">
    <cofactor evidence="1">
        <name>pyridoxal 5'-phosphate</name>
        <dbReference type="ChEBI" id="CHEBI:597326"/>
    </cofactor>
</comment>
<dbReference type="Gene3D" id="3.90.1150.10">
    <property type="entry name" value="Aspartate Aminotransferase, domain 1"/>
    <property type="match status" value="1"/>
</dbReference>
<evidence type="ECO:0000256" key="3">
    <source>
        <dbReference type="RuleBase" id="RU003560"/>
    </source>
</evidence>
<evidence type="ECO:0000313" key="4">
    <source>
        <dbReference type="EMBL" id="GIF58259.1"/>
    </source>
</evidence>
<reference evidence="4 5" key="1">
    <citation type="submission" date="2021-01" db="EMBL/GenBank/DDBJ databases">
        <title>Whole genome shotgun sequence of Asanoa iriomotensis NBRC 100142.</title>
        <authorList>
            <person name="Komaki H."/>
            <person name="Tamura T."/>
        </authorList>
    </citation>
    <scope>NUCLEOTIDE SEQUENCE [LARGE SCALE GENOMIC DNA]</scope>
    <source>
        <strain evidence="4 5">NBRC 100142</strain>
    </source>
</reference>
<dbReference type="EMBL" id="BONC01000031">
    <property type="protein sequence ID" value="GIF58259.1"/>
    <property type="molecule type" value="Genomic_DNA"/>
</dbReference>
<name>A0ABQ4C691_9ACTN</name>
<dbReference type="PANTHER" id="PTHR43713">
    <property type="entry name" value="GLUTAMATE-1-SEMIALDEHYDE 2,1-AMINOMUTASE"/>
    <property type="match status" value="1"/>
</dbReference>
<comment type="caution">
    <text evidence="4">The sequence shown here is derived from an EMBL/GenBank/DDBJ whole genome shotgun (WGS) entry which is preliminary data.</text>
</comment>